<gene>
    <name evidence="1" type="ORF">E2C01_067980</name>
</gene>
<proteinExistence type="predicted"/>
<protein>
    <submittedName>
        <fullName evidence="1">Uncharacterized protein</fullName>
    </submittedName>
</protein>
<dbReference type="Proteomes" id="UP000324222">
    <property type="component" value="Unassembled WGS sequence"/>
</dbReference>
<name>A0A5B7HYV8_PORTR</name>
<evidence type="ECO:0000313" key="1">
    <source>
        <dbReference type="EMBL" id="MPC73644.1"/>
    </source>
</evidence>
<comment type="caution">
    <text evidence="1">The sequence shown here is derived from an EMBL/GenBank/DDBJ whole genome shotgun (WGS) entry which is preliminary data.</text>
</comment>
<keyword evidence="2" id="KW-1185">Reference proteome</keyword>
<accession>A0A5B7HYV8</accession>
<organism evidence="1 2">
    <name type="scientific">Portunus trituberculatus</name>
    <name type="common">Swimming crab</name>
    <name type="synonym">Neptunus trituberculatus</name>
    <dbReference type="NCBI Taxonomy" id="210409"/>
    <lineage>
        <taxon>Eukaryota</taxon>
        <taxon>Metazoa</taxon>
        <taxon>Ecdysozoa</taxon>
        <taxon>Arthropoda</taxon>
        <taxon>Crustacea</taxon>
        <taxon>Multicrustacea</taxon>
        <taxon>Malacostraca</taxon>
        <taxon>Eumalacostraca</taxon>
        <taxon>Eucarida</taxon>
        <taxon>Decapoda</taxon>
        <taxon>Pleocyemata</taxon>
        <taxon>Brachyura</taxon>
        <taxon>Eubrachyura</taxon>
        <taxon>Portunoidea</taxon>
        <taxon>Portunidae</taxon>
        <taxon>Portuninae</taxon>
        <taxon>Portunus</taxon>
    </lineage>
</organism>
<dbReference type="EMBL" id="VSRR010037213">
    <property type="protein sequence ID" value="MPC73644.1"/>
    <property type="molecule type" value="Genomic_DNA"/>
</dbReference>
<reference evidence="1 2" key="1">
    <citation type="submission" date="2019-05" db="EMBL/GenBank/DDBJ databases">
        <title>Another draft genome of Portunus trituberculatus and its Hox gene families provides insights of decapod evolution.</title>
        <authorList>
            <person name="Jeong J.-H."/>
            <person name="Song I."/>
            <person name="Kim S."/>
            <person name="Choi T."/>
            <person name="Kim D."/>
            <person name="Ryu S."/>
            <person name="Kim W."/>
        </authorList>
    </citation>
    <scope>NUCLEOTIDE SEQUENCE [LARGE SCALE GENOMIC DNA]</scope>
    <source>
        <tissue evidence="1">Muscle</tissue>
    </source>
</reference>
<evidence type="ECO:0000313" key="2">
    <source>
        <dbReference type="Proteomes" id="UP000324222"/>
    </source>
</evidence>
<sequence>MFPRPTCDTCSAEALIPPGIRVIGITSHTVSSGERLAKHNRVAQMHRGSVLFPLIPSSCSLVQNIGPYDTQKHRFLMDTSFPAQSYRCCCELESTVREKDARVMWFSVPCLDLLLCHTGP</sequence>
<dbReference type="AlphaFoldDB" id="A0A5B7HYV8"/>